<protein>
    <submittedName>
        <fullName evidence="11">TRAP transporter small permease</fullName>
    </submittedName>
</protein>
<dbReference type="Pfam" id="PF04290">
    <property type="entry name" value="DctQ"/>
    <property type="match status" value="1"/>
</dbReference>
<keyword evidence="2" id="KW-0813">Transport</keyword>
<feature type="transmembrane region" description="Helical" evidence="9">
    <location>
        <begin position="12"/>
        <end position="34"/>
    </location>
</feature>
<dbReference type="InterPro" id="IPR007387">
    <property type="entry name" value="TRAP_DctQ"/>
</dbReference>
<comment type="subcellular location">
    <subcellularLocation>
        <location evidence="1">Cell inner membrane</location>
        <topology evidence="1">Multi-pass membrane protein</topology>
    </subcellularLocation>
</comment>
<dbReference type="Proteomes" id="UP000734271">
    <property type="component" value="Unassembled WGS sequence"/>
</dbReference>
<feature type="transmembrane region" description="Helical" evidence="9">
    <location>
        <begin position="40"/>
        <end position="61"/>
    </location>
</feature>
<dbReference type="RefSeq" id="WP_223418348.1">
    <property type="nucleotide sequence ID" value="NZ_JAIPME010000002.1"/>
</dbReference>
<evidence type="ECO:0000313" key="11">
    <source>
        <dbReference type="EMBL" id="MBZ2386380.1"/>
    </source>
</evidence>
<dbReference type="PANTHER" id="PTHR35011">
    <property type="entry name" value="2,3-DIKETO-L-GULONATE TRAP TRANSPORTER SMALL PERMEASE PROTEIN YIAM"/>
    <property type="match status" value="1"/>
</dbReference>
<keyword evidence="7 9" id="KW-0472">Membrane</keyword>
<sequence>MKKFLDKFELYLGSVFLSVTFIFVVINVFTRYFLKFTYYWAEEIAVSCFVWVIFLGFAYAYRSDELIGISAIVNLFHGKVRSVIRIITDLLVFITSAVMLYFSYNYTANMTKITSALEAPYQLIYASIVISFLLVCIYSIMRIVVSVKKLKNHEEDEL</sequence>
<feature type="transmembrane region" description="Helical" evidence="9">
    <location>
        <begin position="82"/>
        <end position="104"/>
    </location>
</feature>
<evidence type="ECO:0000256" key="4">
    <source>
        <dbReference type="ARBA" id="ARBA00022519"/>
    </source>
</evidence>
<accession>A0ABS7SXY1</accession>
<evidence type="ECO:0000259" key="10">
    <source>
        <dbReference type="Pfam" id="PF04290"/>
    </source>
</evidence>
<dbReference type="PANTHER" id="PTHR35011:SF4">
    <property type="entry name" value="SLL1102 PROTEIN"/>
    <property type="match status" value="1"/>
</dbReference>
<keyword evidence="3" id="KW-1003">Cell membrane</keyword>
<evidence type="ECO:0000256" key="9">
    <source>
        <dbReference type="SAM" id="Phobius"/>
    </source>
</evidence>
<keyword evidence="4" id="KW-0997">Cell inner membrane</keyword>
<evidence type="ECO:0000256" key="8">
    <source>
        <dbReference type="ARBA" id="ARBA00038436"/>
    </source>
</evidence>
<organism evidence="11 12">
    <name type="scientific">Anaerococcus murdochii</name>
    <dbReference type="NCBI Taxonomy" id="411577"/>
    <lineage>
        <taxon>Bacteria</taxon>
        <taxon>Bacillati</taxon>
        <taxon>Bacillota</taxon>
        <taxon>Tissierellia</taxon>
        <taxon>Tissierellales</taxon>
        <taxon>Peptoniphilaceae</taxon>
        <taxon>Anaerococcus</taxon>
    </lineage>
</organism>
<comment type="caution">
    <text evidence="11">The sequence shown here is derived from an EMBL/GenBank/DDBJ whole genome shotgun (WGS) entry which is preliminary data.</text>
</comment>
<evidence type="ECO:0000256" key="3">
    <source>
        <dbReference type="ARBA" id="ARBA00022475"/>
    </source>
</evidence>
<keyword evidence="12" id="KW-1185">Reference proteome</keyword>
<keyword evidence="5 9" id="KW-0812">Transmembrane</keyword>
<comment type="similarity">
    <text evidence="8">Belongs to the TRAP transporter small permease family.</text>
</comment>
<evidence type="ECO:0000256" key="5">
    <source>
        <dbReference type="ARBA" id="ARBA00022692"/>
    </source>
</evidence>
<evidence type="ECO:0000256" key="1">
    <source>
        <dbReference type="ARBA" id="ARBA00004429"/>
    </source>
</evidence>
<name>A0ABS7SXY1_9FIRM</name>
<proteinExistence type="inferred from homology"/>
<gene>
    <name evidence="11" type="ORF">K8P03_03570</name>
</gene>
<feature type="transmembrane region" description="Helical" evidence="9">
    <location>
        <begin position="124"/>
        <end position="145"/>
    </location>
</feature>
<dbReference type="EMBL" id="JAIPME010000002">
    <property type="protein sequence ID" value="MBZ2386380.1"/>
    <property type="molecule type" value="Genomic_DNA"/>
</dbReference>
<reference evidence="11 12" key="1">
    <citation type="submission" date="2021-08" db="EMBL/GenBank/DDBJ databases">
        <title>FDA dAtabase for Regulatory Grade micrObial Sequences (FDA-ARGOS): Supporting development and validation of Infectious Disease Dx tests.</title>
        <authorList>
            <person name="Sproer C."/>
            <person name="Gronow S."/>
            <person name="Severitt S."/>
            <person name="Schroder I."/>
            <person name="Tallon L."/>
            <person name="Sadzewicz L."/>
            <person name="Zhao X."/>
            <person name="Boylan J."/>
            <person name="Ott S."/>
            <person name="Bowen H."/>
            <person name="Vavikolanu K."/>
            <person name="Hazen T."/>
            <person name="Aluvathingal J."/>
            <person name="Nadendla S."/>
            <person name="Lowell S."/>
            <person name="Myers T."/>
            <person name="Yan Y."/>
            <person name="Sichtig H."/>
        </authorList>
    </citation>
    <scope>NUCLEOTIDE SEQUENCE [LARGE SCALE GENOMIC DNA]</scope>
    <source>
        <strain evidence="11 12">FDAARGOS_1460</strain>
    </source>
</reference>
<evidence type="ECO:0000256" key="6">
    <source>
        <dbReference type="ARBA" id="ARBA00022989"/>
    </source>
</evidence>
<dbReference type="InterPro" id="IPR055348">
    <property type="entry name" value="DctQ"/>
</dbReference>
<keyword evidence="6 9" id="KW-1133">Transmembrane helix</keyword>
<evidence type="ECO:0000313" key="12">
    <source>
        <dbReference type="Proteomes" id="UP000734271"/>
    </source>
</evidence>
<feature type="domain" description="Tripartite ATP-independent periplasmic transporters DctQ component" evidence="10">
    <location>
        <begin position="21"/>
        <end position="147"/>
    </location>
</feature>
<evidence type="ECO:0000256" key="2">
    <source>
        <dbReference type="ARBA" id="ARBA00022448"/>
    </source>
</evidence>
<evidence type="ECO:0000256" key="7">
    <source>
        <dbReference type="ARBA" id="ARBA00023136"/>
    </source>
</evidence>